<protein>
    <submittedName>
        <fullName evidence="2">Uncharacterized protein</fullName>
    </submittedName>
</protein>
<comment type="caution">
    <text evidence="2">The sequence shown here is derived from an EMBL/GenBank/DDBJ whole genome shotgun (WGS) entry which is preliminary data.</text>
</comment>
<evidence type="ECO:0000256" key="1">
    <source>
        <dbReference type="SAM" id="MobiDB-lite"/>
    </source>
</evidence>
<feature type="compositionally biased region" description="Low complexity" evidence="1">
    <location>
        <begin position="101"/>
        <end position="120"/>
    </location>
</feature>
<name>A0ABD1MWK9_9FABA</name>
<dbReference type="EMBL" id="JBGMDY010000003">
    <property type="protein sequence ID" value="KAL2340207.1"/>
    <property type="molecule type" value="Genomic_DNA"/>
</dbReference>
<proteinExistence type="predicted"/>
<evidence type="ECO:0000313" key="2">
    <source>
        <dbReference type="EMBL" id="KAL2340207.1"/>
    </source>
</evidence>
<feature type="compositionally biased region" description="Low complexity" evidence="1">
    <location>
        <begin position="64"/>
        <end position="74"/>
    </location>
</feature>
<feature type="compositionally biased region" description="Pro residues" evidence="1">
    <location>
        <begin position="121"/>
        <end position="149"/>
    </location>
</feature>
<dbReference type="AlphaFoldDB" id="A0ABD1MWK9"/>
<gene>
    <name evidence="2" type="ORF">Fmac_008147</name>
</gene>
<accession>A0ABD1MWK9</accession>
<sequence>MGSATSHGESSSRMKDELQPAPLPSFSRSSPLHTPRHLLFLPPQSQHPSHLSRAPPPPPPPSPHGVLPSPTTLTPLPPPTGSPPATPKPPSTAPPPPTPFPTFSLPLASGRRVLPSSTIPILPPPPPRVLRSPPNPSTTPPPQPPPHVLSPPCHAIFPPLCPFLSFSLPPSLPFSTLLARSLASPPLTSSASTLPPSPSRLPTSASFEESWANVWAKPKNLDVRVAAVEKSKMR</sequence>
<dbReference type="Proteomes" id="UP001603857">
    <property type="component" value="Unassembled WGS sequence"/>
</dbReference>
<reference evidence="2 3" key="1">
    <citation type="submission" date="2024-08" db="EMBL/GenBank/DDBJ databases">
        <title>Insights into the chromosomal genome structure of Flemingia macrophylla.</title>
        <authorList>
            <person name="Ding Y."/>
            <person name="Zhao Y."/>
            <person name="Bi W."/>
            <person name="Wu M."/>
            <person name="Zhao G."/>
            <person name="Gong Y."/>
            <person name="Li W."/>
            <person name="Zhang P."/>
        </authorList>
    </citation>
    <scope>NUCLEOTIDE SEQUENCE [LARGE SCALE GENOMIC DNA]</scope>
    <source>
        <strain evidence="2">DYQJB</strain>
        <tissue evidence="2">Leaf</tissue>
    </source>
</reference>
<feature type="region of interest" description="Disordered" evidence="1">
    <location>
        <begin position="1"/>
        <end position="151"/>
    </location>
</feature>
<feature type="compositionally biased region" description="Pro residues" evidence="1">
    <location>
        <begin position="54"/>
        <end position="63"/>
    </location>
</feature>
<keyword evidence="3" id="KW-1185">Reference proteome</keyword>
<feature type="compositionally biased region" description="Pro residues" evidence="1">
    <location>
        <begin position="75"/>
        <end position="100"/>
    </location>
</feature>
<organism evidence="2 3">
    <name type="scientific">Flemingia macrophylla</name>
    <dbReference type="NCBI Taxonomy" id="520843"/>
    <lineage>
        <taxon>Eukaryota</taxon>
        <taxon>Viridiplantae</taxon>
        <taxon>Streptophyta</taxon>
        <taxon>Embryophyta</taxon>
        <taxon>Tracheophyta</taxon>
        <taxon>Spermatophyta</taxon>
        <taxon>Magnoliopsida</taxon>
        <taxon>eudicotyledons</taxon>
        <taxon>Gunneridae</taxon>
        <taxon>Pentapetalae</taxon>
        <taxon>rosids</taxon>
        <taxon>fabids</taxon>
        <taxon>Fabales</taxon>
        <taxon>Fabaceae</taxon>
        <taxon>Papilionoideae</taxon>
        <taxon>50 kb inversion clade</taxon>
        <taxon>NPAAA clade</taxon>
        <taxon>indigoferoid/millettioid clade</taxon>
        <taxon>Phaseoleae</taxon>
        <taxon>Flemingia</taxon>
    </lineage>
</organism>
<evidence type="ECO:0000313" key="3">
    <source>
        <dbReference type="Proteomes" id="UP001603857"/>
    </source>
</evidence>
<dbReference type="PRINTS" id="PR01217">
    <property type="entry name" value="PRICHEXTENSN"/>
</dbReference>